<dbReference type="AlphaFoldDB" id="A0A5P6P968"/>
<evidence type="ECO:0000313" key="2">
    <source>
        <dbReference type="EMBL" id="QFI74806.1"/>
    </source>
</evidence>
<dbReference type="KEGG" id="bbet:F8237_21785"/>
<gene>
    <name evidence="2" type="ORF">F8237_21785</name>
</gene>
<protein>
    <submittedName>
        <fullName evidence="2">Uncharacterized protein</fullName>
    </submittedName>
</protein>
<feature type="region of interest" description="Disordered" evidence="1">
    <location>
        <begin position="94"/>
        <end position="114"/>
    </location>
</feature>
<dbReference type="EMBL" id="CP044543">
    <property type="protein sequence ID" value="QFI74806.1"/>
    <property type="molecule type" value="Genomic_DNA"/>
</dbReference>
<accession>A0A5P6P968</accession>
<evidence type="ECO:0000256" key="1">
    <source>
        <dbReference type="SAM" id="MobiDB-lite"/>
    </source>
</evidence>
<evidence type="ECO:0000313" key="3">
    <source>
        <dbReference type="Proteomes" id="UP000325641"/>
    </source>
</evidence>
<sequence>MTDAETIAAGANGAVDLSAADPLPAEHRSIITELVADLGELSSKIAGAEAVTEASVHLQSARSALVSATQYVLAHFETLEAPAKAEVAEIEAKIGQPPSSTDAAAASAIASSSI</sequence>
<reference evidence="3" key="1">
    <citation type="submission" date="2019-10" db="EMBL/GenBank/DDBJ databases">
        <title>Complete Genome Sequence of Bradyrhizobium betae type strain PL7HG1T.</title>
        <authorList>
            <person name="Bromfield E.S.P."/>
            <person name="Cloutier S."/>
        </authorList>
    </citation>
    <scope>NUCLEOTIDE SEQUENCE [LARGE SCALE GENOMIC DNA]</scope>
    <source>
        <strain evidence="3">PL7HG1</strain>
    </source>
</reference>
<dbReference type="Proteomes" id="UP000325641">
    <property type="component" value="Chromosome"/>
</dbReference>
<proteinExistence type="predicted"/>
<dbReference type="RefSeq" id="WP_151647768.1">
    <property type="nucleotide sequence ID" value="NZ_CP044543.1"/>
</dbReference>
<organism evidence="2 3">
    <name type="scientific">Bradyrhizobium betae</name>
    <dbReference type="NCBI Taxonomy" id="244734"/>
    <lineage>
        <taxon>Bacteria</taxon>
        <taxon>Pseudomonadati</taxon>
        <taxon>Pseudomonadota</taxon>
        <taxon>Alphaproteobacteria</taxon>
        <taxon>Hyphomicrobiales</taxon>
        <taxon>Nitrobacteraceae</taxon>
        <taxon>Bradyrhizobium</taxon>
    </lineage>
</organism>
<name>A0A5P6P968_9BRAD</name>
<feature type="compositionally biased region" description="Low complexity" evidence="1">
    <location>
        <begin position="99"/>
        <end position="114"/>
    </location>
</feature>